<dbReference type="eggNOG" id="COG1190">
    <property type="taxonomic scope" value="Bacteria"/>
</dbReference>
<evidence type="ECO:0000259" key="11">
    <source>
        <dbReference type="PROSITE" id="PS50862"/>
    </source>
</evidence>
<feature type="binding site" evidence="9">
    <location>
        <position position="408"/>
    </location>
    <ligand>
        <name>Mg(2+)</name>
        <dbReference type="ChEBI" id="CHEBI:18420"/>
        <label>1</label>
    </ligand>
</feature>
<dbReference type="NCBIfam" id="TIGR00499">
    <property type="entry name" value="lysS_bact"/>
    <property type="match status" value="1"/>
</dbReference>
<dbReference type="InterPro" id="IPR045864">
    <property type="entry name" value="aa-tRNA-synth_II/BPL/LPL"/>
</dbReference>
<dbReference type="EMBL" id="JGYD01000010">
    <property type="protein sequence ID" value="KSV18616.1"/>
    <property type="molecule type" value="Genomic_DNA"/>
</dbReference>
<dbReference type="Pfam" id="PF01336">
    <property type="entry name" value="tRNA_anti-codon"/>
    <property type="match status" value="1"/>
</dbReference>
<evidence type="ECO:0000256" key="10">
    <source>
        <dbReference type="RuleBase" id="RU000336"/>
    </source>
</evidence>
<evidence type="ECO:0000256" key="7">
    <source>
        <dbReference type="ARBA" id="ARBA00023146"/>
    </source>
</evidence>
<name>A0A0V8M4C2_9CHLR</name>
<dbReference type="GO" id="GO:0005829">
    <property type="term" value="C:cytosol"/>
    <property type="evidence" value="ECO:0007669"/>
    <property type="project" value="TreeGrafter"/>
</dbReference>
<dbReference type="AlphaFoldDB" id="A0A0V8M4C2"/>
<accession>A0A0V8M4C2</accession>
<comment type="cofactor">
    <cofactor evidence="9 10">
        <name>Mg(2+)</name>
        <dbReference type="ChEBI" id="CHEBI:18420"/>
    </cofactor>
    <text evidence="9 10">Binds 3 Mg(2+) ions per subunit.</text>
</comment>
<keyword evidence="3 9" id="KW-0479">Metal-binding</keyword>
<evidence type="ECO:0000256" key="6">
    <source>
        <dbReference type="ARBA" id="ARBA00022917"/>
    </source>
</evidence>
<evidence type="ECO:0000256" key="1">
    <source>
        <dbReference type="ARBA" id="ARBA00008226"/>
    </source>
</evidence>
<feature type="domain" description="Aminoacyl-transfer RNA synthetases class-II family profile" evidence="11">
    <location>
        <begin position="171"/>
        <end position="486"/>
    </location>
</feature>
<dbReference type="PRINTS" id="PR00982">
    <property type="entry name" value="TRNASYNTHLYS"/>
</dbReference>
<feature type="binding site" evidence="9">
    <location>
        <position position="408"/>
    </location>
    <ligand>
        <name>Mg(2+)</name>
        <dbReference type="ChEBI" id="CHEBI:18420"/>
        <label>2</label>
    </ligand>
</feature>
<dbReference type="Gene3D" id="3.30.930.10">
    <property type="entry name" value="Bira Bifunctional Protein, Domain 2"/>
    <property type="match status" value="1"/>
</dbReference>
<feature type="binding site" evidence="9">
    <location>
        <position position="401"/>
    </location>
    <ligand>
        <name>Mg(2+)</name>
        <dbReference type="ChEBI" id="CHEBI:18420"/>
        <label>1</label>
    </ligand>
</feature>
<dbReference type="InterPro" id="IPR012340">
    <property type="entry name" value="NA-bd_OB-fold"/>
</dbReference>
<keyword evidence="2 9" id="KW-0436">Ligase</keyword>
<dbReference type="GO" id="GO:0000287">
    <property type="term" value="F:magnesium ion binding"/>
    <property type="evidence" value="ECO:0007669"/>
    <property type="project" value="UniProtKB-UniRule"/>
</dbReference>
<keyword evidence="5 9" id="KW-0067">ATP-binding</keyword>
<dbReference type="RefSeq" id="WP_058292127.1">
    <property type="nucleotide sequence ID" value="NZ_JGYD01000010.1"/>
</dbReference>
<sequence length="498" mass="56645">MPEEYLNAQKMEKLERIKSRGINPYPATFHPSHTSTQAVALLAELETQENPPKEILRIAGRIMTRRDMGKISFMDIRDGSGKIQVFCRQNDLDEASIEMLKDLDLGDFIGAEGSLMRTRTGEPSLAATKISLLSKSLLPLPEKWHGLQDVEKRYRQRYLDLISNADARQTFLTRSQVISAIRSFMSSKGFLEVETPVLQPEAGGALARPFITHHQALDCDFYMRIALELHLKRLIVGGFDRVYEIGRIFRNEGVSTRHNPEFTMMESYQAYADYKDVMDFLEEMVSSVVKEISGGYTVPFGDTTLDFTPPWPRLSMRDAVKQYAGIDFFDFPTKEALAAEMIRRKLKVDPAKDWGKLVDELVGEFVEPRLIQPTFLTDHPVAMSPLAKQKPEDPRLTERFEAICANMEIANAFSELNDPVEQRARFKEQLEKRNQLRTEESESIDEDFLAALAYGMPPTGGLGVGIDRLVMLLTNHDSIREVILFPALKDREDKGEQE</sequence>
<dbReference type="InterPro" id="IPR018149">
    <property type="entry name" value="Lys-tRNA-synth_II_C"/>
</dbReference>
<dbReference type="InterPro" id="IPR004365">
    <property type="entry name" value="NA-bd_OB_tRNA"/>
</dbReference>
<organism evidence="12 13">
    <name type="scientific">Dehalococcoides mccartyi</name>
    <dbReference type="NCBI Taxonomy" id="61435"/>
    <lineage>
        <taxon>Bacteria</taxon>
        <taxon>Bacillati</taxon>
        <taxon>Chloroflexota</taxon>
        <taxon>Dehalococcoidia</taxon>
        <taxon>Dehalococcoidales</taxon>
        <taxon>Dehalococcoidaceae</taxon>
        <taxon>Dehalococcoides</taxon>
    </lineage>
</organism>
<comment type="subunit">
    <text evidence="9">Homodimer.</text>
</comment>
<dbReference type="InterPro" id="IPR004364">
    <property type="entry name" value="Aa-tRNA-synt_II"/>
</dbReference>
<keyword evidence="9 10" id="KW-0460">Magnesium</keyword>
<comment type="subcellular location">
    <subcellularLocation>
        <location evidence="9">Cytoplasm</location>
    </subcellularLocation>
</comment>
<dbReference type="GO" id="GO:0000049">
    <property type="term" value="F:tRNA binding"/>
    <property type="evidence" value="ECO:0007669"/>
    <property type="project" value="TreeGrafter"/>
</dbReference>
<evidence type="ECO:0000256" key="2">
    <source>
        <dbReference type="ARBA" id="ARBA00022598"/>
    </source>
</evidence>
<keyword evidence="4 9" id="KW-0547">Nucleotide-binding</keyword>
<dbReference type="PROSITE" id="PS50862">
    <property type="entry name" value="AA_TRNA_LIGASE_II"/>
    <property type="match status" value="1"/>
</dbReference>
<dbReference type="EC" id="6.1.1.6" evidence="9"/>
<comment type="similarity">
    <text evidence="1 9">Belongs to the class-II aminoacyl-tRNA synthetase family.</text>
</comment>
<evidence type="ECO:0000256" key="5">
    <source>
        <dbReference type="ARBA" id="ARBA00022840"/>
    </source>
</evidence>
<dbReference type="Proteomes" id="UP000053577">
    <property type="component" value="Unassembled WGS sequence"/>
</dbReference>
<keyword evidence="7 9" id="KW-0030">Aminoacyl-tRNA synthetase</keyword>
<dbReference type="GO" id="GO:0005524">
    <property type="term" value="F:ATP binding"/>
    <property type="evidence" value="ECO:0007669"/>
    <property type="project" value="UniProtKB-UniRule"/>
</dbReference>
<dbReference type="PANTHER" id="PTHR42918:SF15">
    <property type="entry name" value="LYSINE--TRNA LIGASE, CHLOROPLASTIC_MITOCHONDRIAL"/>
    <property type="match status" value="1"/>
</dbReference>
<dbReference type="InterPro" id="IPR002313">
    <property type="entry name" value="Lys-tRNA-ligase_II"/>
</dbReference>
<dbReference type="HAMAP" id="MF_00252">
    <property type="entry name" value="Lys_tRNA_synth_class2"/>
    <property type="match status" value="1"/>
</dbReference>
<dbReference type="InterPro" id="IPR006195">
    <property type="entry name" value="aa-tRNA-synth_II"/>
</dbReference>
<dbReference type="Gene3D" id="2.40.50.140">
    <property type="entry name" value="Nucleic acid-binding proteins"/>
    <property type="match status" value="1"/>
</dbReference>
<dbReference type="CDD" id="cd04322">
    <property type="entry name" value="LysRS_N"/>
    <property type="match status" value="1"/>
</dbReference>
<dbReference type="InterPro" id="IPR044136">
    <property type="entry name" value="Lys-tRNA-ligase_II_N"/>
</dbReference>
<dbReference type="SUPFAM" id="SSF55681">
    <property type="entry name" value="Class II aaRS and biotin synthetases"/>
    <property type="match status" value="1"/>
</dbReference>
<evidence type="ECO:0000256" key="4">
    <source>
        <dbReference type="ARBA" id="ARBA00022741"/>
    </source>
</evidence>
<comment type="caution">
    <text evidence="12">The sequence shown here is derived from an EMBL/GenBank/DDBJ whole genome shotgun (WGS) entry which is preliminary data.</text>
</comment>
<reference evidence="12 13" key="1">
    <citation type="journal article" date="2015" name="Sci. Rep.">
        <title>A comparative genomics and reductive dehalogenase gene transcription study of two chloroethene-respiring bacteria, Dehalococcoides mccartyi strains MB and 11a.</title>
        <authorList>
            <person name="Low A."/>
            <person name="Shen Z."/>
            <person name="Cheng D."/>
            <person name="Rogers M.J."/>
            <person name="Lee P.K."/>
            <person name="He J."/>
        </authorList>
    </citation>
    <scope>NUCLEOTIDE SEQUENCE [LARGE SCALE GENOMIC DNA]</scope>
    <source>
        <strain evidence="12 13">MB</strain>
    </source>
</reference>
<dbReference type="Pfam" id="PF00152">
    <property type="entry name" value="tRNA-synt_2"/>
    <property type="match status" value="1"/>
</dbReference>
<dbReference type="OrthoDB" id="9802326at2"/>
<dbReference type="SUPFAM" id="SSF50249">
    <property type="entry name" value="Nucleic acid-binding proteins"/>
    <property type="match status" value="1"/>
</dbReference>
<dbReference type="PANTHER" id="PTHR42918">
    <property type="entry name" value="LYSYL-TRNA SYNTHETASE"/>
    <property type="match status" value="1"/>
</dbReference>
<protein>
    <recommendedName>
        <fullName evidence="9">Lysine--tRNA ligase</fullName>
        <ecNumber evidence="9">6.1.1.6</ecNumber>
    </recommendedName>
    <alternativeName>
        <fullName evidence="9">Lysyl-tRNA synthetase</fullName>
        <shortName evidence="9">LysRS</shortName>
    </alternativeName>
</protein>
<comment type="catalytic activity">
    <reaction evidence="8 9 10">
        <text>tRNA(Lys) + L-lysine + ATP = L-lysyl-tRNA(Lys) + AMP + diphosphate</text>
        <dbReference type="Rhea" id="RHEA:20792"/>
        <dbReference type="Rhea" id="RHEA-COMP:9696"/>
        <dbReference type="Rhea" id="RHEA-COMP:9697"/>
        <dbReference type="ChEBI" id="CHEBI:30616"/>
        <dbReference type="ChEBI" id="CHEBI:32551"/>
        <dbReference type="ChEBI" id="CHEBI:33019"/>
        <dbReference type="ChEBI" id="CHEBI:78442"/>
        <dbReference type="ChEBI" id="CHEBI:78529"/>
        <dbReference type="ChEBI" id="CHEBI:456215"/>
        <dbReference type="EC" id="6.1.1.6"/>
    </reaction>
</comment>
<proteinExistence type="inferred from homology"/>
<dbReference type="CDD" id="cd00775">
    <property type="entry name" value="LysRS_core"/>
    <property type="match status" value="1"/>
</dbReference>
<dbReference type="PATRIC" id="fig|61435.5.peg.243"/>
<dbReference type="FunFam" id="2.40.50.140:FF:000024">
    <property type="entry name" value="Lysine--tRNA ligase"/>
    <property type="match status" value="1"/>
</dbReference>
<evidence type="ECO:0000256" key="3">
    <source>
        <dbReference type="ARBA" id="ARBA00022723"/>
    </source>
</evidence>
<evidence type="ECO:0000256" key="9">
    <source>
        <dbReference type="HAMAP-Rule" id="MF_00252"/>
    </source>
</evidence>
<evidence type="ECO:0000313" key="12">
    <source>
        <dbReference type="EMBL" id="KSV18616.1"/>
    </source>
</evidence>
<gene>
    <name evidence="9" type="primary">lysS</name>
    <name evidence="12" type="ORF">DA01_01185</name>
</gene>
<keyword evidence="6 9" id="KW-0648">Protein biosynthesis</keyword>
<dbReference type="NCBIfam" id="NF001756">
    <property type="entry name" value="PRK00484.1"/>
    <property type="match status" value="1"/>
</dbReference>
<evidence type="ECO:0000313" key="13">
    <source>
        <dbReference type="Proteomes" id="UP000053577"/>
    </source>
</evidence>
<evidence type="ECO:0000256" key="8">
    <source>
        <dbReference type="ARBA" id="ARBA00048573"/>
    </source>
</evidence>
<dbReference type="GO" id="GO:0006430">
    <property type="term" value="P:lysyl-tRNA aminoacylation"/>
    <property type="evidence" value="ECO:0007669"/>
    <property type="project" value="UniProtKB-UniRule"/>
</dbReference>
<keyword evidence="9" id="KW-0963">Cytoplasm</keyword>
<dbReference type="GO" id="GO:0004824">
    <property type="term" value="F:lysine-tRNA ligase activity"/>
    <property type="evidence" value="ECO:0007669"/>
    <property type="project" value="UniProtKB-UniRule"/>
</dbReference>